<gene>
    <name evidence="3" type="ORF">Rt10032_c10g4305</name>
</gene>
<evidence type="ECO:0000256" key="2">
    <source>
        <dbReference type="SAM" id="MobiDB-lite"/>
    </source>
</evidence>
<dbReference type="OrthoDB" id="411211at2759"/>
<dbReference type="PANTHER" id="PTHR13465:SF2">
    <property type="entry name" value="PHAGOSOME ASSEMBLY FACTOR 1"/>
    <property type="match status" value="1"/>
</dbReference>
<dbReference type="AlphaFoldDB" id="A0A511KIS8"/>
<feature type="region of interest" description="Disordered" evidence="2">
    <location>
        <begin position="313"/>
        <end position="336"/>
    </location>
</feature>
<name>A0A511KIS8_RHOTO</name>
<dbReference type="Pfam" id="PF03676">
    <property type="entry name" value="PHAF1"/>
    <property type="match status" value="1"/>
</dbReference>
<accession>A0A511KIS8</accession>
<dbReference type="GO" id="GO:0043001">
    <property type="term" value="P:Golgi to plasma membrane protein transport"/>
    <property type="evidence" value="ECO:0007669"/>
    <property type="project" value="TreeGrafter"/>
</dbReference>
<dbReference type="InterPro" id="IPR039156">
    <property type="entry name" value="PHAF1/BROMI"/>
</dbReference>
<dbReference type="EMBL" id="BJWK01000010">
    <property type="protein sequence ID" value="GEM10288.1"/>
    <property type="molecule type" value="Genomic_DNA"/>
</dbReference>
<organism evidence="3 4">
    <name type="scientific">Rhodotorula toruloides</name>
    <name type="common">Yeast</name>
    <name type="synonym">Rhodosporidium toruloides</name>
    <dbReference type="NCBI Taxonomy" id="5286"/>
    <lineage>
        <taxon>Eukaryota</taxon>
        <taxon>Fungi</taxon>
        <taxon>Dikarya</taxon>
        <taxon>Basidiomycota</taxon>
        <taxon>Pucciniomycotina</taxon>
        <taxon>Microbotryomycetes</taxon>
        <taxon>Sporidiobolales</taxon>
        <taxon>Sporidiobolaceae</taxon>
        <taxon>Rhodotorula</taxon>
    </lineage>
</organism>
<evidence type="ECO:0000313" key="4">
    <source>
        <dbReference type="Proteomes" id="UP000321518"/>
    </source>
</evidence>
<sequence>MGRRGWSPSLFNNPGSSPINLTLTTPPLHLTFSPLSQRLTRIEVFGVSPAAWVAYRGNRLSGDDPDDEDEDVMRTVRRIMGPTYGSSKMEGDTSEAGHAGEEMLSYPGVAFGVMRSDGGSTIGRIIVTPLPTPKGAPADQAWLYPVLPDNPPVAKGDLRLAEIQLASSRSPTVVRLNFHPSPDQLLPPVELKIGETTSEDILCELGSAIRTFWKEDDRLTIHTASVDSPKPSKDPALQPNSYFLSYPHLGLTLLVSSTSAPHTLEKVILHSNLPGEVQFGRTTRAVWVLARGEERVGVEDGWARLKPLLDGRVNGATRTPSSLSSGQASKEGRKGGVKEANVEDLLGFESAAASTVERGKVLEECGDPRPMVLDRTVGEGRGGVKGKPTEIHGFPSIAVEVTQSGNVETVWLF</sequence>
<dbReference type="InterPro" id="IPR005373">
    <property type="entry name" value="PHAF1"/>
</dbReference>
<dbReference type="PANTHER" id="PTHR13465">
    <property type="entry name" value="UPF0183 PROTEIN"/>
    <property type="match status" value="1"/>
</dbReference>
<dbReference type="Proteomes" id="UP000321518">
    <property type="component" value="Unassembled WGS sequence"/>
</dbReference>
<protein>
    <submittedName>
        <fullName evidence="3">UPF0183 family protein</fullName>
    </submittedName>
</protein>
<evidence type="ECO:0000256" key="1">
    <source>
        <dbReference type="ARBA" id="ARBA00024339"/>
    </source>
</evidence>
<feature type="compositionally biased region" description="Polar residues" evidence="2">
    <location>
        <begin position="316"/>
        <end position="328"/>
    </location>
</feature>
<evidence type="ECO:0000313" key="3">
    <source>
        <dbReference type="EMBL" id="GEM10288.1"/>
    </source>
</evidence>
<reference evidence="3 4" key="1">
    <citation type="submission" date="2019-07" db="EMBL/GenBank/DDBJ databases">
        <title>Rhodotorula toruloides NBRC10032 genome sequencing.</title>
        <authorList>
            <person name="Shida Y."/>
            <person name="Takaku H."/>
            <person name="Ogasawara W."/>
            <person name="Mori K."/>
        </authorList>
    </citation>
    <scope>NUCLEOTIDE SEQUENCE [LARGE SCALE GENOMIC DNA]</scope>
    <source>
        <strain evidence="3 4">NBRC10032</strain>
    </source>
</reference>
<dbReference type="GO" id="GO:0005802">
    <property type="term" value="C:trans-Golgi network"/>
    <property type="evidence" value="ECO:0007669"/>
    <property type="project" value="TreeGrafter"/>
</dbReference>
<comment type="caution">
    <text evidence="3">The sequence shown here is derived from an EMBL/GenBank/DDBJ whole genome shotgun (WGS) entry which is preliminary data.</text>
</comment>
<comment type="similarity">
    <text evidence="1">Belongs to the PHAF1 family.</text>
</comment>
<proteinExistence type="inferred from homology"/>